<dbReference type="Pfam" id="PF21238">
    <property type="entry name" value="Pus10_C"/>
    <property type="match status" value="1"/>
</dbReference>
<dbReference type="InterPro" id="IPR048741">
    <property type="entry name" value="Pus10-like_C"/>
</dbReference>
<dbReference type="EC" id="5.4.99.25" evidence="1"/>
<evidence type="ECO:0000313" key="6">
    <source>
        <dbReference type="Proteomes" id="UP000095192"/>
    </source>
</evidence>
<evidence type="ECO:0000313" key="5">
    <source>
        <dbReference type="EMBL" id="OEH75915.1"/>
    </source>
</evidence>
<comment type="caution">
    <text evidence="5">The sequence shown here is derived from an EMBL/GenBank/DDBJ whole genome shotgun (WGS) entry which is preliminary data.</text>
</comment>
<name>A0A1D3CXI4_9EIME</name>
<dbReference type="Proteomes" id="UP000095192">
    <property type="component" value="Unassembled WGS sequence"/>
</dbReference>
<dbReference type="GO" id="GO:0160148">
    <property type="term" value="F:tRNA pseudouridine(55) synthase activity"/>
    <property type="evidence" value="ECO:0007669"/>
    <property type="project" value="UniProtKB-EC"/>
</dbReference>
<dbReference type="PANTHER" id="PTHR21568">
    <property type="entry name" value="TRNA PSEUDOURIDINE SYNTHASE PUS10"/>
    <property type="match status" value="1"/>
</dbReference>
<dbReference type="GO" id="GO:0031119">
    <property type="term" value="P:tRNA pseudouridine synthesis"/>
    <property type="evidence" value="ECO:0007669"/>
    <property type="project" value="TreeGrafter"/>
</dbReference>
<proteinExistence type="predicted"/>
<dbReference type="InParanoid" id="A0A1D3CXI4"/>
<reference evidence="5 6" key="1">
    <citation type="journal article" date="2016" name="BMC Genomics">
        <title>Comparative genomics reveals Cyclospora cayetanensis possesses coccidia-like metabolism and invasion components but unique surface antigens.</title>
        <authorList>
            <person name="Liu S."/>
            <person name="Wang L."/>
            <person name="Zheng H."/>
            <person name="Xu Z."/>
            <person name="Roellig D.M."/>
            <person name="Li N."/>
            <person name="Frace M.A."/>
            <person name="Tang K."/>
            <person name="Arrowood M.J."/>
            <person name="Moss D.M."/>
            <person name="Zhang L."/>
            <person name="Feng Y."/>
            <person name="Xiao L."/>
        </authorList>
    </citation>
    <scope>NUCLEOTIDE SEQUENCE [LARGE SCALE GENOMIC DNA]</scope>
    <source>
        <strain evidence="5 6">CHN_HEN01</strain>
    </source>
</reference>
<dbReference type="VEuPathDB" id="ToxoDB:cyc_09135"/>
<keyword evidence="2" id="KW-0819">tRNA processing</keyword>
<dbReference type="AlphaFoldDB" id="A0A1D3CXI4"/>
<evidence type="ECO:0000256" key="1">
    <source>
        <dbReference type="ARBA" id="ARBA00012787"/>
    </source>
</evidence>
<keyword evidence="3" id="KW-0413">Isomerase</keyword>
<dbReference type="Gene3D" id="3.30.70.3190">
    <property type="match status" value="1"/>
</dbReference>
<accession>A0A1D3CXI4</accession>
<sequence length="145" mass="15435">MLSDLSGVARVSAEIPLAAAVTAQQLQFHASSKALRLALQLGAEEKVKCYEALVYSHQALDREQLLRIERQLHEQGGLYIQQKTPLRVLHRRSLAARSEARGILREGSTGKSAVGLGPSFSYISAREGKEGASAAAALALTAGAV</sequence>
<protein>
    <recommendedName>
        <fullName evidence="1">tRNA pseudouridine(55) synthase</fullName>
        <ecNumber evidence="1">5.4.99.25</ecNumber>
    </recommendedName>
</protein>
<dbReference type="EMBL" id="JROU02001589">
    <property type="protein sequence ID" value="OEH75915.1"/>
    <property type="molecule type" value="Genomic_DNA"/>
</dbReference>
<dbReference type="InterPro" id="IPR039894">
    <property type="entry name" value="Pus10-like"/>
</dbReference>
<evidence type="ECO:0000256" key="2">
    <source>
        <dbReference type="ARBA" id="ARBA00022694"/>
    </source>
</evidence>
<organism evidence="5 6">
    <name type="scientific">Cyclospora cayetanensis</name>
    <dbReference type="NCBI Taxonomy" id="88456"/>
    <lineage>
        <taxon>Eukaryota</taxon>
        <taxon>Sar</taxon>
        <taxon>Alveolata</taxon>
        <taxon>Apicomplexa</taxon>
        <taxon>Conoidasida</taxon>
        <taxon>Coccidia</taxon>
        <taxon>Eucoccidiorida</taxon>
        <taxon>Eimeriorina</taxon>
        <taxon>Eimeriidae</taxon>
        <taxon>Cyclospora</taxon>
    </lineage>
</organism>
<keyword evidence="6" id="KW-1185">Reference proteome</keyword>
<dbReference type="PANTHER" id="PTHR21568:SF0">
    <property type="entry name" value="TRNA PSEUDOURIDINE SYNTHASE PUS10"/>
    <property type="match status" value="1"/>
</dbReference>
<gene>
    <name evidence="5" type="ORF">cyc_09135</name>
</gene>
<feature type="domain" description="Pus10-like C-terminal" evidence="4">
    <location>
        <begin position="19"/>
        <end position="98"/>
    </location>
</feature>
<evidence type="ECO:0000259" key="4">
    <source>
        <dbReference type="Pfam" id="PF21238"/>
    </source>
</evidence>
<evidence type="ECO:0000256" key="3">
    <source>
        <dbReference type="ARBA" id="ARBA00023235"/>
    </source>
</evidence>